<dbReference type="EMBL" id="JYDT01000008">
    <property type="protein sequence ID" value="KRY92108.1"/>
    <property type="molecule type" value="Genomic_DNA"/>
</dbReference>
<feature type="region of interest" description="Disordered" evidence="1">
    <location>
        <begin position="1"/>
        <end position="25"/>
    </location>
</feature>
<name>A0A0V1G1Z6_TRIPS</name>
<organism evidence="2 3">
    <name type="scientific">Trichinella pseudospiralis</name>
    <name type="common">Parasitic roundworm</name>
    <dbReference type="NCBI Taxonomy" id="6337"/>
    <lineage>
        <taxon>Eukaryota</taxon>
        <taxon>Metazoa</taxon>
        <taxon>Ecdysozoa</taxon>
        <taxon>Nematoda</taxon>
        <taxon>Enoplea</taxon>
        <taxon>Dorylaimia</taxon>
        <taxon>Trichinellida</taxon>
        <taxon>Trichinellidae</taxon>
        <taxon>Trichinella</taxon>
    </lineage>
</organism>
<dbReference type="AlphaFoldDB" id="A0A0V1G1Z6"/>
<dbReference type="Proteomes" id="UP000054995">
    <property type="component" value="Unassembled WGS sequence"/>
</dbReference>
<reference evidence="2 3" key="1">
    <citation type="submission" date="2015-01" db="EMBL/GenBank/DDBJ databases">
        <title>Evolution of Trichinella species and genotypes.</title>
        <authorList>
            <person name="Korhonen P.K."/>
            <person name="Edoardo P."/>
            <person name="Giuseppe L.R."/>
            <person name="Gasser R.B."/>
        </authorList>
    </citation>
    <scope>NUCLEOTIDE SEQUENCE [LARGE SCALE GENOMIC DNA]</scope>
    <source>
        <strain evidence="2">ISS470</strain>
    </source>
</reference>
<comment type="caution">
    <text evidence="2">The sequence shown here is derived from an EMBL/GenBank/DDBJ whole genome shotgun (WGS) entry which is preliminary data.</text>
</comment>
<evidence type="ECO:0000313" key="2">
    <source>
        <dbReference type="EMBL" id="KRY92108.1"/>
    </source>
</evidence>
<evidence type="ECO:0000313" key="3">
    <source>
        <dbReference type="Proteomes" id="UP000054995"/>
    </source>
</evidence>
<accession>A0A0V1G1Z6</accession>
<evidence type="ECO:0000256" key="1">
    <source>
        <dbReference type="SAM" id="MobiDB-lite"/>
    </source>
</evidence>
<feature type="compositionally biased region" description="Basic and acidic residues" evidence="1">
    <location>
        <begin position="1"/>
        <end position="10"/>
    </location>
</feature>
<protein>
    <submittedName>
        <fullName evidence="2">Uncharacterized protein</fullName>
    </submittedName>
</protein>
<proteinExistence type="predicted"/>
<gene>
    <name evidence="2" type="ORF">T4D_6110</name>
</gene>
<feature type="compositionally biased region" description="Polar residues" evidence="1">
    <location>
        <begin position="12"/>
        <end position="21"/>
    </location>
</feature>
<keyword evidence="3" id="KW-1185">Reference proteome</keyword>
<sequence length="69" mass="8043">MEIDKTKDVNVSDMSAKSNEGQLEVEEQQKEFSATQLMPIRHIRNVIAQKKLSLFKQQLITDYIEYVTI</sequence>